<protein>
    <submittedName>
        <fullName evidence="1">Uncharacterized protein</fullName>
    </submittedName>
</protein>
<organism evidence="1 2">
    <name type="scientific">Austropuccinia psidii MF-1</name>
    <dbReference type="NCBI Taxonomy" id="1389203"/>
    <lineage>
        <taxon>Eukaryota</taxon>
        <taxon>Fungi</taxon>
        <taxon>Dikarya</taxon>
        <taxon>Basidiomycota</taxon>
        <taxon>Pucciniomycotina</taxon>
        <taxon>Pucciniomycetes</taxon>
        <taxon>Pucciniales</taxon>
        <taxon>Sphaerophragmiaceae</taxon>
        <taxon>Austropuccinia</taxon>
    </lineage>
</organism>
<dbReference type="AlphaFoldDB" id="A0A9Q3GK96"/>
<feature type="non-terminal residue" evidence="1">
    <location>
        <position position="50"/>
    </location>
</feature>
<dbReference type="EMBL" id="AVOT02002491">
    <property type="protein sequence ID" value="MBW0470576.1"/>
    <property type="molecule type" value="Genomic_DNA"/>
</dbReference>
<dbReference type="Proteomes" id="UP000765509">
    <property type="component" value="Unassembled WGS sequence"/>
</dbReference>
<sequence length="50" mass="5547">MFPLNEFQIQPCGILQACANAICTPLKIPNYPTPGRISRQSSAIDFTSHR</sequence>
<accession>A0A9Q3GK96</accession>
<keyword evidence="2" id="KW-1185">Reference proteome</keyword>
<name>A0A9Q3GK96_9BASI</name>
<proteinExistence type="predicted"/>
<comment type="caution">
    <text evidence="1">The sequence shown here is derived from an EMBL/GenBank/DDBJ whole genome shotgun (WGS) entry which is preliminary data.</text>
</comment>
<gene>
    <name evidence="1" type="ORF">O181_010291</name>
</gene>
<evidence type="ECO:0000313" key="1">
    <source>
        <dbReference type="EMBL" id="MBW0470576.1"/>
    </source>
</evidence>
<evidence type="ECO:0000313" key="2">
    <source>
        <dbReference type="Proteomes" id="UP000765509"/>
    </source>
</evidence>
<reference evidence="1" key="1">
    <citation type="submission" date="2021-03" db="EMBL/GenBank/DDBJ databases">
        <title>Draft genome sequence of rust myrtle Austropuccinia psidii MF-1, a brazilian biotype.</title>
        <authorList>
            <person name="Quecine M.C."/>
            <person name="Pachon D.M.R."/>
            <person name="Bonatelli M.L."/>
            <person name="Correr F.H."/>
            <person name="Franceschini L.M."/>
            <person name="Leite T.F."/>
            <person name="Margarido G.R.A."/>
            <person name="Almeida C.A."/>
            <person name="Ferrarezi J.A."/>
            <person name="Labate C.A."/>
        </authorList>
    </citation>
    <scope>NUCLEOTIDE SEQUENCE</scope>
    <source>
        <strain evidence="1">MF-1</strain>
    </source>
</reference>